<dbReference type="Pfam" id="PF11951">
    <property type="entry name" value="Fungal_trans_2"/>
    <property type="match status" value="1"/>
</dbReference>
<evidence type="ECO:0000256" key="1">
    <source>
        <dbReference type="SAM" id="MobiDB-lite"/>
    </source>
</evidence>
<gene>
    <name evidence="2" type="ORF">PENVUL_c010G06533</name>
</gene>
<dbReference type="STRING" id="29845.A0A1V6S2N6"/>
<protein>
    <submittedName>
        <fullName evidence="2">Uncharacterized protein</fullName>
    </submittedName>
</protein>
<dbReference type="InterPro" id="IPR021858">
    <property type="entry name" value="Fun_TF"/>
</dbReference>
<evidence type="ECO:0000313" key="3">
    <source>
        <dbReference type="Proteomes" id="UP000191518"/>
    </source>
</evidence>
<feature type="compositionally biased region" description="Pro residues" evidence="1">
    <location>
        <begin position="56"/>
        <end position="69"/>
    </location>
</feature>
<reference evidence="3" key="1">
    <citation type="journal article" date="2017" name="Nat. Microbiol.">
        <title>Global analysis of biosynthetic gene clusters reveals vast potential of secondary metabolite production in Penicillium species.</title>
        <authorList>
            <person name="Nielsen J.C."/>
            <person name="Grijseels S."/>
            <person name="Prigent S."/>
            <person name="Ji B."/>
            <person name="Dainat J."/>
            <person name="Nielsen K.F."/>
            <person name="Frisvad J.C."/>
            <person name="Workman M."/>
            <person name="Nielsen J."/>
        </authorList>
    </citation>
    <scope>NUCLEOTIDE SEQUENCE [LARGE SCALE GENOMIC DNA]</scope>
    <source>
        <strain evidence="3">IBT 29486</strain>
    </source>
</reference>
<feature type="compositionally biased region" description="Basic residues" evidence="1">
    <location>
        <begin position="73"/>
        <end position="82"/>
    </location>
</feature>
<feature type="region of interest" description="Disordered" evidence="1">
    <location>
        <begin position="48"/>
        <end position="93"/>
    </location>
</feature>
<sequence length="640" mass="71720">MNAKDHILGYEQTLPVLSRPSAAAWAADPIHSDPYASIHFDPNIHPVQTVTSQTTPAPPAQAPPPPPPETSRKPTRIRKPRKSNNASAGKSTLFWVNSDQQTAAAGTTDETLKRIRSHVMSEHNRKKRMETTEQYNRSKWNHALYQPPTTNGALVPAEHLHPCISSSTSVSGSQISEEQELEQVEELVTSTTVGYPATQAASWDDCGFGGTMAYPAGLSAWSYMGQGANDPFHTGHTQLTDRMMRHLRVFLWDLTQEAHPLQTRYKPKLQAHWASLIQRDPAILHATICMATSNDAMRAGQLPIRDPNQKRSQLVIDTFHHRGETIRLVNEGLSDPVKASSDVLIAAVSTLLTIEIASGNPDYLKIHLAGLRQMIALRKSFDDVPSDVRFQISWTDIRVACMAHAKPIFPFVRYVRPQRLSLIPPSDDVALLSTRLFPLLKIPGIFGEAMPQIVYDLLELSWYAEWIKGNSGYKEFNEETEDYFNTEVLHVEYQLHMDRYTATGQVKGDNSIEGCTRLALLLFHNSAIWNFYPMIGQLLPKPIQALRTALQATIPSGLFALCRDLLLWQLFMGAACSITLPSERAFFVSELANAARLQGISSWQEARAILLGFFYVDRIHLPMLRQIWDECHLQLEPPAV</sequence>
<feature type="compositionally biased region" description="Polar residues" evidence="1">
    <location>
        <begin position="83"/>
        <end position="93"/>
    </location>
</feature>
<comment type="caution">
    <text evidence="2">The sequence shown here is derived from an EMBL/GenBank/DDBJ whole genome shotgun (WGS) entry which is preliminary data.</text>
</comment>
<name>A0A1V6S2N6_9EURO</name>
<accession>A0A1V6S2N6</accession>
<proteinExistence type="predicted"/>
<dbReference type="PANTHER" id="PTHR37540">
    <property type="entry name" value="TRANSCRIPTION FACTOR (ACR-2), PUTATIVE-RELATED-RELATED"/>
    <property type="match status" value="1"/>
</dbReference>
<dbReference type="OrthoDB" id="4158087at2759"/>
<organism evidence="2 3">
    <name type="scientific">Penicillium vulpinum</name>
    <dbReference type="NCBI Taxonomy" id="29845"/>
    <lineage>
        <taxon>Eukaryota</taxon>
        <taxon>Fungi</taxon>
        <taxon>Dikarya</taxon>
        <taxon>Ascomycota</taxon>
        <taxon>Pezizomycotina</taxon>
        <taxon>Eurotiomycetes</taxon>
        <taxon>Eurotiomycetidae</taxon>
        <taxon>Eurotiales</taxon>
        <taxon>Aspergillaceae</taxon>
        <taxon>Penicillium</taxon>
    </lineage>
</organism>
<evidence type="ECO:0000313" key="2">
    <source>
        <dbReference type="EMBL" id="OQE08311.1"/>
    </source>
</evidence>
<dbReference type="EMBL" id="MDYP01000010">
    <property type="protein sequence ID" value="OQE08311.1"/>
    <property type="molecule type" value="Genomic_DNA"/>
</dbReference>
<keyword evidence="3" id="KW-1185">Reference proteome</keyword>
<dbReference type="Proteomes" id="UP000191518">
    <property type="component" value="Unassembled WGS sequence"/>
</dbReference>
<dbReference type="AlphaFoldDB" id="A0A1V6S2N6"/>
<dbReference type="PANTHER" id="PTHR37540:SF5">
    <property type="entry name" value="TRANSCRIPTION FACTOR DOMAIN-CONTAINING PROTEIN"/>
    <property type="match status" value="1"/>
</dbReference>